<dbReference type="RefSeq" id="WP_072964166.1">
    <property type="nucleotide sequence ID" value="NZ_FQUT01000023.1"/>
</dbReference>
<evidence type="ECO:0000259" key="5">
    <source>
        <dbReference type="Pfam" id="PF14905"/>
    </source>
</evidence>
<dbReference type="EMBL" id="FQUT01000023">
    <property type="protein sequence ID" value="SHG78317.1"/>
    <property type="molecule type" value="Genomic_DNA"/>
</dbReference>
<evidence type="ECO:0000256" key="1">
    <source>
        <dbReference type="ARBA" id="ARBA00004442"/>
    </source>
</evidence>
<dbReference type="Gene3D" id="2.170.130.10">
    <property type="entry name" value="TonB-dependent receptor, plug domain"/>
    <property type="match status" value="1"/>
</dbReference>
<keyword evidence="2" id="KW-0472">Membrane</keyword>
<protein>
    <submittedName>
        <fullName evidence="6">Outer membrane receptor proteins, mostly Fe transport</fullName>
    </submittedName>
</protein>
<dbReference type="InterPro" id="IPR036942">
    <property type="entry name" value="Beta-barrel_TonB_sf"/>
</dbReference>
<dbReference type="Proteomes" id="UP000184518">
    <property type="component" value="Unassembled WGS sequence"/>
</dbReference>
<dbReference type="PANTHER" id="PTHR40980">
    <property type="entry name" value="PLUG DOMAIN-CONTAINING PROTEIN"/>
    <property type="match status" value="1"/>
</dbReference>
<feature type="chain" id="PRO_5012251671" evidence="4">
    <location>
        <begin position="21"/>
        <end position="788"/>
    </location>
</feature>
<dbReference type="Pfam" id="PF13620">
    <property type="entry name" value="CarboxypepD_reg"/>
    <property type="match status" value="1"/>
</dbReference>
<keyword evidence="3" id="KW-0998">Cell outer membrane</keyword>
<sequence>MQKTSLIAATFFLAFSTVSAQNIINGKVTDIKGQSVPFALIKVLSANNKANVISEKISDENGIFNVEVPQNGSYNLLTSASGYAESSKNYEFNNTTNNITISIEKEKVAGIKEVVLVAKKKTFERKIDRFVFNTENSIASKGVDGLDVLAATPMVKADDEGNIEIVGKNSVSIMINDRPVNLSGKDLVSYLKTLRSENIARIEVITTPPAKYEAQGNSGIINIVLKQNTNMGFSGNISTSYQRRSRNGYSNNGSLNYQSKKINTSLRISQFDNEKKSDENLSIYANNILAAETSRIDKSKGYNINYSIDYKINDKTSLGAIYNYSDTDGKNDSKNFSRYYHGNTLDSTVVSNAYNATDIQNNQLNVYFERKLDSLGKKLYLGGNLFDSKNDNPFSLESSSSNVNNINYQLNSKYHYKIYSGQADFYLPFKNFIGEVGGKYTRFNTDTGLDFFVNNGGIPQYDNIRSNAFEYNENNWASYITLSKTFNEKWEGKAGLRYEYTSLTGVARNGERVENEYGKWFPSLYLTYKPNKKNILTLSYSKRITRPDARSLNPTTIYLDPYAYVTGNPYLKPSFSNNFELGYVFNNKLSVTGYYQFSKDNFGQIVELQGANRTVKILNNYDENSIGINATYSNTFLKRWDFYASANYAYVESKGLIDQVEGLSSNSLYYSVNNTIHLNSGKTFSFLLNFWNFLPHTKGNFRFENVYNLSTGLRMSLLEKKLQVNLTVQDLLKGMKFRGKAYYSDYYTYSNNYYDARTFNVSVTYQFGNSKVRGNNKQIKLEEVDRAN</sequence>
<comment type="subcellular location">
    <subcellularLocation>
        <location evidence="1">Cell outer membrane</location>
    </subcellularLocation>
</comment>
<dbReference type="STRING" id="1416778.SAMN05443633_1232"/>
<feature type="domain" description="Outer membrane protein beta-barrel" evidence="5">
    <location>
        <begin position="370"/>
        <end position="765"/>
    </location>
</feature>
<dbReference type="PANTHER" id="PTHR40980:SF4">
    <property type="entry name" value="TONB-DEPENDENT RECEPTOR-LIKE BETA-BARREL DOMAIN-CONTAINING PROTEIN"/>
    <property type="match status" value="1"/>
</dbReference>
<dbReference type="OrthoDB" id="8764943at2"/>
<dbReference type="InterPro" id="IPR008969">
    <property type="entry name" value="CarboxyPept-like_regulatory"/>
</dbReference>
<reference evidence="7" key="1">
    <citation type="submission" date="2016-11" db="EMBL/GenBank/DDBJ databases">
        <authorList>
            <person name="Varghese N."/>
            <person name="Submissions S."/>
        </authorList>
    </citation>
    <scope>NUCLEOTIDE SEQUENCE [LARGE SCALE GENOMIC DNA]</scope>
    <source>
        <strain evidence="7">DSM 27619</strain>
    </source>
</reference>
<name>A0A1M5MM88_9FLAO</name>
<organism evidence="6 7">
    <name type="scientific">Chryseobacterium arachidis</name>
    <dbReference type="NCBI Taxonomy" id="1416778"/>
    <lineage>
        <taxon>Bacteria</taxon>
        <taxon>Pseudomonadati</taxon>
        <taxon>Bacteroidota</taxon>
        <taxon>Flavobacteriia</taxon>
        <taxon>Flavobacteriales</taxon>
        <taxon>Weeksellaceae</taxon>
        <taxon>Chryseobacterium group</taxon>
        <taxon>Chryseobacterium</taxon>
    </lineage>
</organism>
<dbReference type="Pfam" id="PF14905">
    <property type="entry name" value="OMP_b-brl_3"/>
    <property type="match status" value="1"/>
</dbReference>
<keyword evidence="4" id="KW-0732">Signal</keyword>
<evidence type="ECO:0000256" key="2">
    <source>
        <dbReference type="ARBA" id="ARBA00023136"/>
    </source>
</evidence>
<dbReference type="SUPFAM" id="SSF56935">
    <property type="entry name" value="Porins"/>
    <property type="match status" value="1"/>
</dbReference>
<proteinExistence type="predicted"/>
<dbReference type="SUPFAM" id="SSF49464">
    <property type="entry name" value="Carboxypeptidase regulatory domain-like"/>
    <property type="match status" value="1"/>
</dbReference>
<evidence type="ECO:0000256" key="4">
    <source>
        <dbReference type="SAM" id="SignalP"/>
    </source>
</evidence>
<dbReference type="Gene3D" id="2.40.170.20">
    <property type="entry name" value="TonB-dependent receptor, beta-barrel domain"/>
    <property type="match status" value="1"/>
</dbReference>
<accession>A0A1M5MM88</accession>
<keyword evidence="7" id="KW-1185">Reference proteome</keyword>
<evidence type="ECO:0000313" key="7">
    <source>
        <dbReference type="Proteomes" id="UP000184518"/>
    </source>
</evidence>
<evidence type="ECO:0000313" key="6">
    <source>
        <dbReference type="EMBL" id="SHG78317.1"/>
    </source>
</evidence>
<dbReference type="InterPro" id="IPR041700">
    <property type="entry name" value="OMP_b-brl_3"/>
</dbReference>
<dbReference type="GO" id="GO:0009279">
    <property type="term" value="C:cell outer membrane"/>
    <property type="evidence" value="ECO:0007669"/>
    <property type="project" value="UniProtKB-SubCell"/>
</dbReference>
<dbReference type="InterPro" id="IPR037066">
    <property type="entry name" value="Plug_dom_sf"/>
</dbReference>
<evidence type="ECO:0000256" key="3">
    <source>
        <dbReference type="ARBA" id="ARBA00023237"/>
    </source>
</evidence>
<dbReference type="AlphaFoldDB" id="A0A1M5MM88"/>
<gene>
    <name evidence="6" type="ORF">SAMN05443633_1232</name>
</gene>
<dbReference type="Gene3D" id="2.60.40.1120">
    <property type="entry name" value="Carboxypeptidase-like, regulatory domain"/>
    <property type="match status" value="1"/>
</dbReference>
<keyword evidence="6" id="KW-0675">Receptor</keyword>
<feature type="signal peptide" evidence="4">
    <location>
        <begin position="1"/>
        <end position="20"/>
    </location>
</feature>